<evidence type="ECO:0000256" key="1">
    <source>
        <dbReference type="SAM" id="Phobius"/>
    </source>
</evidence>
<dbReference type="AlphaFoldDB" id="A0A5B7EAF0"/>
<name>A0A5B7EAF0_PORTR</name>
<comment type="caution">
    <text evidence="2">The sequence shown here is derived from an EMBL/GenBank/DDBJ whole genome shotgun (WGS) entry which is preliminary data.</text>
</comment>
<feature type="transmembrane region" description="Helical" evidence="1">
    <location>
        <begin position="12"/>
        <end position="34"/>
    </location>
</feature>
<protein>
    <submittedName>
        <fullName evidence="2">Uncharacterized protein</fullName>
    </submittedName>
</protein>
<sequence length="80" mass="9017">MHPTFPPFYVKNYFPISFTHCLILIFFTCPLVLLSSVTSTRSSLSIFSMSLTILYIVITSPRSLLSCKVGRPISFSLSSY</sequence>
<reference evidence="2 3" key="1">
    <citation type="submission" date="2019-05" db="EMBL/GenBank/DDBJ databases">
        <title>Another draft genome of Portunus trituberculatus and its Hox gene families provides insights of decapod evolution.</title>
        <authorList>
            <person name="Jeong J.-H."/>
            <person name="Song I."/>
            <person name="Kim S."/>
            <person name="Choi T."/>
            <person name="Kim D."/>
            <person name="Ryu S."/>
            <person name="Kim W."/>
        </authorList>
    </citation>
    <scope>NUCLEOTIDE SEQUENCE [LARGE SCALE GENOMIC DNA]</scope>
    <source>
        <tissue evidence="2">Muscle</tissue>
    </source>
</reference>
<gene>
    <name evidence="2" type="ORF">E2C01_023598</name>
</gene>
<keyword evidence="1" id="KW-1133">Transmembrane helix</keyword>
<dbReference type="Proteomes" id="UP000324222">
    <property type="component" value="Unassembled WGS sequence"/>
</dbReference>
<keyword evidence="3" id="KW-1185">Reference proteome</keyword>
<dbReference type="EMBL" id="VSRR010002234">
    <property type="protein sequence ID" value="MPC30337.1"/>
    <property type="molecule type" value="Genomic_DNA"/>
</dbReference>
<organism evidence="2 3">
    <name type="scientific">Portunus trituberculatus</name>
    <name type="common">Swimming crab</name>
    <name type="synonym">Neptunus trituberculatus</name>
    <dbReference type="NCBI Taxonomy" id="210409"/>
    <lineage>
        <taxon>Eukaryota</taxon>
        <taxon>Metazoa</taxon>
        <taxon>Ecdysozoa</taxon>
        <taxon>Arthropoda</taxon>
        <taxon>Crustacea</taxon>
        <taxon>Multicrustacea</taxon>
        <taxon>Malacostraca</taxon>
        <taxon>Eumalacostraca</taxon>
        <taxon>Eucarida</taxon>
        <taxon>Decapoda</taxon>
        <taxon>Pleocyemata</taxon>
        <taxon>Brachyura</taxon>
        <taxon>Eubrachyura</taxon>
        <taxon>Portunoidea</taxon>
        <taxon>Portunidae</taxon>
        <taxon>Portuninae</taxon>
        <taxon>Portunus</taxon>
    </lineage>
</organism>
<keyword evidence="1" id="KW-0472">Membrane</keyword>
<keyword evidence="1" id="KW-0812">Transmembrane</keyword>
<feature type="transmembrane region" description="Helical" evidence="1">
    <location>
        <begin position="46"/>
        <end position="65"/>
    </location>
</feature>
<evidence type="ECO:0000313" key="2">
    <source>
        <dbReference type="EMBL" id="MPC30337.1"/>
    </source>
</evidence>
<evidence type="ECO:0000313" key="3">
    <source>
        <dbReference type="Proteomes" id="UP000324222"/>
    </source>
</evidence>
<proteinExistence type="predicted"/>
<accession>A0A5B7EAF0</accession>